<keyword evidence="3 6" id="KW-1133">Transmembrane helix</keyword>
<dbReference type="InterPro" id="IPR027359">
    <property type="entry name" value="Volt_channel_dom_sf"/>
</dbReference>
<dbReference type="SUPFAM" id="SSF81324">
    <property type="entry name" value="Voltage-gated potassium channels"/>
    <property type="match status" value="1"/>
</dbReference>
<evidence type="ECO:0000256" key="3">
    <source>
        <dbReference type="ARBA" id="ARBA00022989"/>
    </source>
</evidence>
<proteinExistence type="predicted"/>
<dbReference type="GO" id="GO:0036128">
    <property type="term" value="C:CatSper complex"/>
    <property type="evidence" value="ECO:0007669"/>
    <property type="project" value="InterPro"/>
</dbReference>
<evidence type="ECO:0000256" key="4">
    <source>
        <dbReference type="ARBA" id="ARBA00023136"/>
    </source>
</evidence>
<dbReference type="InterPro" id="IPR028747">
    <property type="entry name" value="CatSper2"/>
</dbReference>
<keyword evidence="5" id="KW-0175">Coiled coil</keyword>
<dbReference type="OrthoDB" id="416585at2759"/>
<evidence type="ECO:0000259" key="7">
    <source>
        <dbReference type="Pfam" id="PF00520"/>
    </source>
</evidence>
<dbReference type="Proteomes" id="UP000320333">
    <property type="component" value="Unassembled WGS sequence"/>
</dbReference>
<sequence>MEHTFHDLSKKTQIFRSRLIDEFHLLDDVANTARVKAPKHTSRDMLDLKMRNKMLLENPHQLVKFQVFKKPHWTGDEDVIDRRLTRTKNVSSLPLGAWAGWLGRQKYYQQFIYWLVFVDVIFVGVKTELAPVQSRYWVLFQFIQLLDWFASIVFVLDIARSWIDSFEDYWNHTWNIADFTVTVFSLVPEITDVTGTTARLLIKNGVDPQIFRIFRTLKLVFRYSNFQIMVITIFGAFHSMSTIMLLVFIVSFAYAVVGVYLFLPYTLSKNPALRYQHCFMDLGQSMLTLFQLLTLDQWDDILRDLQEESDPVWTNLYVISWVCLGAFIFRNIFIGVMVNHFDKISKELKEELEAKEKAKNYERMRRKLNKELSVQEKVTVSIANLKDAADTKGRLSQANMIEKRQASVSSHDSQLRNQQQDVLETVKKLLVTTSGIQKGWEETVQETLIALKDANVETLWPKDSLLEYLQVMENLQENMKEYEELQIMCSWSLLELHDT</sequence>
<evidence type="ECO:0000256" key="1">
    <source>
        <dbReference type="ARBA" id="ARBA00004141"/>
    </source>
</evidence>
<evidence type="ECO:0000313" key="9">
    <source>
        <dbReference type="Proteomes" id="UP000320333"/>
    </source>
</evidence>
<evidence type="ECO:0000256" key="5">
    <source>
        <dbReference type="SAM" id="Coils"/>
    </source>
</evidence>
<comment type="caution">
    <text evidence="8">The sequence shown here is derived from an EMBL/GenBank/DDBJ whole genome shotgun (WGS) entry which is preliminary data.</text>
</comment>
<dbReference type="Pfam" id="PF00520">
    <property type="entry name" value="Ion_trans"/>
    <property type="match status" value="1"/>
</dbReference>
<feature type="transmembrane region" description="Helical" evidence="6">
    <location>
        <begin position="219"/>
        <end position="237"/>
    </location>
</feature>
<dbReference type="GO" id="GO:0009566">
    <property type="term" value="P:fertilization"/>
    <property type="evidence" value="ECO:0007669"/>
    <property type="project" value="TreeGrafter"/>
</dbReference>
<name>A0A507FGG2_9FUNG</name>
<evidence type="ECO:0000256" key="2">
    <source>
        <dbReference type="ARBA" id="ARBA00022692"/>
    </source>
</evidence>
<dbReference type="EMBL" id="QEAP01000112">
    <property type="protein sequence ID" value="TPX74720.1"/>
    <property type="molecule type" value="Genomic_DNA"/>
</dbReference>
<feature type="transmembrane region" description="Helical" evidence="6">
    <location>
        <begin position="111"/>
        <end position="130"/>
    </location>
</feature>
<keyword evidence="9" id="KW-1185">Reference proteome</keyword>
<dbReference type="PANTHER" id="PTHR46923">
    <property type="entry name" value="CATION CHANNEL SPERM-ASSOCIATED PROTEIN 2"/>
    <property type="match status" value="1"/>
</dbReference>
<feature type="transmembrane region" description="Helical" evidence="6">
    <location>
        <begin position="136"/>
        <end position="156"/>
    </location>
</feature>
<feature type="transmembrane region" description="Helical" evidence="6">
    <location>
        <begin position="243"/>
        <end position="263"/>
    </location>
</feature>
<comment type="subcellular location">
    <subcellularLocation>
        <location evidence="1">Membrane</location>
        <topology evidence="1">Multi-pass membrane protein</topology>
    </subcellularLocation>
</comment>
<protein>
    <recommendedName>
        <fullName evidence="7">Ion transport domain-containing protein</fullName>
    </recommendedName>
</protein>
<dbReference type="InterPro" id="IPR005821">
    <property type="entry name" value="Ion_trans_dom"/>
</dbReference>
<keyword evidence="4 6" id="KW-0472">Membrane</keyword>
<evidence type="ECO:0000313" key="8">
    <source>
        <dbReference type="EMBL" id="TPX74720.1"/>
    </source>
</evidence>
<accession>A0A507FGG2</accession>
<organism evidence="8 9">
    <name type="scientific">Chytriomyces confervae</name>
    <dbReference type="NCBI Taxonomy" id="246404"/>
    <lineage>
        <taxon>Eukaryota</taxon>
        <taxon>Fungi</taxon>
        <taxon>Fungi incertae sedis</taxon>
        <taxon>Chytridiomycota</taxon>
        <taxon>Chytridiomycota incertae sedis</taxon>
        <taxon>Chytridiomycetes</taxon>
        <taxon>Chytridiales</taxon>
        <taxon>Chytriomycetaceae</taxon>
        <taxon>Chytriomyces</taxon>
    </lineage>
</organism>
<keyword evidence="2 6" id="KW-0812">Transmembrane</keyword>
<dbReference type="STRING" id="246404.A0A507FGG2"/>
<feature type="domain" description="Ion transport" evidence="7">
    <location>
        <begin position="106"/>
        <end position="347"/>
    </location>
</feature>
<dbReference type="Gene3D" id="1.10.287.70">
    <property type="match status" value="1"/>
</dbReference>
<dbReference type="GO" id="GO:0030317">
    <property type="term" value="P:flagellated sperm motility"/>
    <property type="evidence" value="ECO:0007669"/>
    <property type="project" value="InterPro"/>
</dbReference>
<dbReference type="GO" id="GO:0005227">
    <property type="term" value="F:calcium-activated cation channel activity"/>
    <property type="evidence" value="ECO:0007669"/>
    <property type="project" value="InterPro"/>
</dbReference>
<evidence type="ECO:0000256" key="6">
    <source>
        <dbReference type="SAM" id="Phobius"/>
    </source>
</evidence>
<dbReference type="Gene3D" id="1.20.120.350">
    <property type="entry name" value="Voltage-gated potassium channels. Chain C"/>
    <property type="match status" value="1"/>
</dbReference>
<feature type="transmembrane region" description="Helical" evidence="6">
    <location>
        <begin position="315"/>
        <end position="338"/>
    </location>
</feature>
<feature type="coiled-coil region" evidence="5">
    <location>
        <begin position="338"/>
        <end position="378"/>
    </location>
</feature>
<dbReference type="PANTHER" id="PTHR46923:SF1">
    <property type="entry name" value="CATION CHANNEL SPERM-ASSOCIATED PROTEIN 2"/>
    <property type="match status" value="1"/>
</dbReference>
<dbReference type="AlphaFoldDB" id="A0A507FGG2"/>
<gene>
    <name evidence="8" type="ORF">CcCBS67573_g04016</name>
</gene>
<reference evidence="8 9" key="1">
    <citation type="journal article" date="2019" name="Sci. Rep.">
        <title>Comparative genomics of chytrid fungi reveal insights into the obligate biotrophic and pathogenic lifestyle of Synchytrium endobioticum.</title>
        <authorList>
            <person name="van de Vossenberg B.T.L.H."/>
            <person name="Warris S."/>
            <person name="Nguyen H.D.T."/>
            <person name="van Gent-Pelzer M.P.E."/>
            <person name="Joly D.L."/>
            <person name="van de Geest H.C."/>
            <person name="Bonants P.J.M."/>
            <person name="Smith D.S."/>
            <person name="Levesque C.A."/>
            <person name="van der Lee T.A.J."/>
        </authorList>
    </citation>
    <scope>NUCLEOTIDE SEQUENCE [LARGE SCALE GENOMIC DNA]</scope>
    <source>
        <strain evidence="8 9">CBS 675.73</strain>
    </source>
</reference>